<dbReference type="InterPro" id="IPR032710">
    <property type="entry name" value="NTF2-like_dom_sf"/>
</dbReference>
<dbReference type="Pfam" id="PF13577">
    <property type="entry name" value="SnoaL_4"/>
    <property type="match status" value="1"/>
</dbReference>
<name>A0A6J6TJ38_9ZZZZ</name>
<organism evidence="2">
    <name type="scientific">freshwater metagenome</name>
    <dbReference type="NCBI Taxonomy" id="449393"/>
    <lineage>
        <taxon>unclassified sequences</taxon>
        <taxon>metagenomes</taxon>
        <taxon>ecological metagenomes</taxon>
    </lineage>
</organism>
<accession>A0A6J6TJ38</accession>
<dbReference type="SUPFAM" id="SSF54427">
    <property type="entry name" value="NTF2-like"/>
    <property type="match status" value="1"/>
</dbReference>
<protein>
    <submittedName>
        <fullName evidence="2">Unannotated protein</fullName>
    </submittedName>
</protein>
<dbReference type="EMBL" id="CAEZYR010000052">
    <property type="protein sequence ID" value="CAB4746773.1"/>
    <property type="molecule type" value="Genomic_DNA"/>
</dbReference>
<evidence type="ECO:0000313" key="3">
    <source>
        <dbReference type="EMBL" id="CAB4907468.1"/>
    </source>
</evidence>
<dbReference type="AlphaFoldDB" id="A0A6J6TJ38"/>
<proteinExistence type="predicted"/>
<dbReference type="EMBL" id="CAFBOS010000040">
    <property type="protein sequence ID" value="CAB4989144.1"/>
    <property type="molecule type" value="Genomic_DNA"/>
</dbReference>
<dbReference type="EMBL" id="CAFBMH010000037">
    <property type="protein sequence ID" value="CAB4907468.1"/>
    <property type="molecule type" value="Genomic_DNA"/>
</dbReference>
<feature type="domain" description="SnoaL-like" evidence="1">
    <location>
        <begin position="2"/>
        <end position="126"/>
    </location>
</feature>
<dbReference type="InterPro" id="IPR037401">
    <property type="entry name" value="SnoaL-like"/>
</dbReference>
<evidence type="ECO:0000313" key="2">
    <source>
        <dbReference type="EMBL" id="CAB4746773.1"/>
    </source>
</evidence>
<evidence type="ECO:0000313" key="4">
    <source>
        <dbReference type="EMBL" id="CAB4989144.1"/>
    </source>
</evidence>
<evidence type="ECO:0000259" key="1">
    <source>
        <dbReference type="Pfam" id="PF13577"/>
    </source>
</evidence>
<reference evidence="2" key="1">
    <citation type="submission" date="2020-05" db="EMBL/GenBank/DDBJ databases">
        <authorList>
            <person name="Chiriac C."/>
            <person name="Salcher M."/>
            <person name="Ghai R."/>
            <person name="Kavagutti S V."/>
        </authorList>
    </citation>
    <scope>NUCLEOTIDE SEQUENCE</scope>
</reference>
<sequence length="153" mass="17045">MTVADDLAIIRLLSVYARALDTLELDGIDEVFTVDARLEMSKGRPMDRAAYKAMCATELAKLDATQHMVTNPIIDVAASGTTARCRSYYQAQHARNDCDPPLALMGGWVDDELELRDEGWRITARRWTSVWFDGNAEVLGGALRQGAQRRRAT</sequence>
<dbReference type="Gene3D" id="3.10.450.50">
    <property type="match status" value="1"/>
</dbReference>
<gene>
    <name evidence="2" type="ORF">UFOPK2754_01560</name>
    <name evidence="3" type="ORF">UFOPK3543_01252</name>
    <name evidence="4" type="ORF">UFOPK3967_00880</name>
</gene>